<dbReference type="GO" id="GO:0003676">
    <property type="term" value="F:nucleic acid binding"/>
    <property type="evidence" value="ECO:0007669"/>
    <property type="project" value="InterPro"/>
</dbReference>
<protein>
    <submittedName>
        <fullName evidence="5">VRR-NUC domain-containing protein</fullName>
    </submittedName>
</protein>
<reference evidence="5 6" key="1">
    <citation type="submission" date="2018-11" db="EMBL/GenBank/DDBJ databases">
        <authorList>
            <person name="Zhou Z."/>
            <person name="Wang G."/>
        </authorList>
    </citation>
    <scope>NUCLEOTIDE SEQUENCE [LARGE SCALE GENOMIC DNA]</scope>
    <source>
        <strain evidence="5 6">KCTC42998</strain>
    </source>
</reference>
<evidence type="ECO:0000259" key="4">
    <source>
        <dbReference type="SMART" id="SM00990"/>
    </source>
</evidence>
<dbReference type="GO" id="GO:0016788">
    <property type="term" value="F:hydrolase activity, acting on ester bonds"/>
    <property type="evidence" value="ECO:0007669"/>
    <property type="project" value="InterPro"/>
</dbReference>
<dbReference type="EMBL" id="RQJP01000003">
    <property type="protein sequence ID" value="RRB13420.1"/>
    <property type="molecule type" value="Genomic_DNA"/>
</dbReference>
<organism evidence="5 6">
    <name type="scientific">Larkinella knui</name>
    <dbReference type="NCBI Taxonomy" id="2025310"/>
    <lineage>
        <taxon>Bacteria</taxon>
        <taxon>Pseudomonadati</taxon>
        <taxon>Bacteroidota</taxon>
        <taxon>Cytophagia</taxon>
        <taxon>Cytophagales</taxon>
        <taxon>Spirosomataceae</taxon>
        <taxon>Larkinella</taxon>
    </lineage>
</organism>
<proteinExistence type="predicted"/>
<keyword evidence="3" id="KW-0378">Hydrolase</keyword>
<keyword evidence="2" id="KW-0540">Nuclease</keyword>
<evidence type="ECO:0000256" key="3">
    <source>
        <dbReference type="ARBA" id="ARBA00022801"/>
    </source>
</evidence>
<keyword evidence="6" id="KW-1185">Reference proteome</keyword>
<dbReference type="Pfam" id="PF08774">
    <property type="entry name" value="VRR_NUC"/>
    <property type="match status" value="1"/>
</dbReference>
<dbReference type="GO" id="GO:0004518">
    <property type="term" value="F:nuclease activity"/>
    <property type="evidence" value="ECO:0007669"/>
    <property type="project" value="UniProtKB-KW"/>
</dbReference>
<dbReference type="Proteomes" id="UP000274271">
    <property type="component" value="Unassembled WGS sequence"/>
</dbReference>
<evidence type="ECO:0000256" key="2">
    <source>
        <dbReference type="ARBA" id="ARBA00022722"/>
    </source>
</evidence>
<accession>A0A3P1CJQ2</accession>
<evidence type="ECO:0000256" key="1">
    <source>
        <dbReference type="ARBA" id="ARBA00001946"/>
    </source>
</evidence>
<feature type="domain" description="VRR-NUC" evidence="4">
    <location>
        <begin position="27"/>
        <end position="133"/>
    </location>
</feature>
<comment type="caution">
    <text evidence="5">The sequence shown here is derived from an EMBL/GenBank/DDBJ whole genome shotgun (WGS) entry which is preliminary data.</text>
</comment>
<dbReference type="AlphaFoldDB" id="A0A3P1CJQ2"/>
<dbReference type="OrthoDB" id="1272564at2"/>
<evidence type="ECO:0000313" key="6">
    <source>
        <dbReference type="Proteomes" id="UP000274271"/>
    </source>
</evidence>
<dbReference type="InterPro" id="IPR014883">
    <property type="entry name" value="VRR_NUC"/>
</dbReference>
<evidence type="ECO:0000313" key="5">
    <source>
        <dbReference type="EMBL" id="RRB13420.1"/>
    </source>
</evidence>
<dbReference type="RefSeq" id="WP_124907319.1">
    <property type="nucleotide sequence ID" value="NZ_RQJP01000003.1"/>
</dbReference>
<dbReference type="InterPro" id="IPR011856">
    <property type="entry name" value="tRNA_endonuc-like_dom_sf"/>
</dbReference>
<gene>
    <name evidence="5" type="ORF">EHT87_14180</name>
</gene>
<comment type="cofactor">
    <cofactor evidence="1">
        <name>Mg(2+)</name>
        <dbReference type="ChEBI" id="CHEBI:18420"/>
    </cofactor>
</comment>
<dbReference type="SMART" id="SM00990">
    <property type="entry name" value="VRR_NUC"/>
    <property type="match status" value="1"/>
</dbReference>
<sequence>MIDPPFLTRAAADKILNKRPVKRKPVSQESGLQIACVRWFRMQYRDYSKLLFAIPNGGHRNKAVATKLKAEGVLAGVPDLLLAVPSGRFCGLFIEMKVRYQDGSKNYASPEQKEVMAGLHKQGYQVATCYDLTEFILTINEYLIP</sequence>
<dbReference type="Gene3D" id="3.40.1350.10">
    <property type="match status" value="1"/>
</dbReference>
<name>A0A3P1CJQ2_9BACT</name>